<organism evidence="6 7">
    <name type="scientific">Cercopithifilaria johnstoni</name>
    <dbReference type="NCBI Taxonomy" id="2874296"/>
    <lineage>
        <taxon>Eukaryota</taxon>
        <taxon>Metazoa</taxon>
        <taxon>Ecdysozoa</taxon>
        <taxon>Nematoda</taxon>
        <taxon>Chromadorea</taxon>
        <taxon>Rhabditida</taxon>
        <taxon>Spirurina</taxon>
        <taxon>Spiruromorpha</taxon>
        <taxon>Filarioidea</taxon>
        <taxon>Onchocercidae</taxon>
        <taxon>Cercopithifilaria</taxon>
    </lineage>
</organism>
<keyword evidence="2" id="KW-0689">Ribosomal protein</keyword>
<dbReference type="SUPFAM" id="SSF50447">
    <property type="entry name" value="Translation proteins"/>
    <property type="match status" value="1"/>
</dbReference>
<gene>
    <name evidence="6" type="ORF">CJOHNSTONI_LOCUS4312</name>
</gene>
<name>A0A8J2M2K8_9BILA</name>
<dbReference type="GO" id="GO:1990904">
    <property type="term" value="C:ribonucleoprotein complex"/>
    <property type="evidence" value="ECO:0007669"/>
    <property type="project" value="UniProtKB-KW"/>
</dbReference>
<dbReference type="Proteomes" id="UP000746747">
    <property type="component" value="Unassembled WGS sequence"/>
</dbReference>
<protein>
    <recommendedName>
        <fullName evidence="4">Large ribosomal subunit protein eL33</fullName>
    </recommendedName>
    <alternativeName>
        <fullName evidence="5">60S ribosomal protein L35a</fullName>
    </alternativeName>
</protein>
<reference evidence="6" key="1">
    <citation type="submission" date="2021-09" db="EMBL/GenBank/DDBJ databases">
        <authorList>
            <consortium name="Pathogen Informatics"/>
        </authorList>
    </citation>
    <scope>NUCLEOTIDE SEQUENCE</scope>
</reference>
<dbReference type="OrthoDB" id="1166329at2759"/>
<sequence length="217" mass="24318">MIQKMQTDASHILRTNQSFDSSDFKKKVCTKPALTQTSLGRELRLMSSVEYATATDKAGFPHGQIPLALDSISRYFTRGVAGVVGMKMNESQTVRQQGPKPAGRLYVKAVFAGYKRSQRNQREHTSLLKLDGVYNKKDAHWYVGKRVLYVYKAHKKTRVHGKTPSRVRAIWGRITRVHGNVGTVKAKFCRNLPPKAMGKRVRVVSNGGVIQYVGLVS</sequence>
<dbReference type="InterPro" id="IPR001780">
    <property type="entry name" value="Ribosomal_eL33"/>
</dbReference>
<dbReference type="HAMAP" id="MF_00573">
    <property type="entry name" value="Ribosomal_eL33"/>
    <property type="match status" value="1"/>
</dbReference>
<dbReference type="PANTHER" id="PTHR10902">
    <property type="entry name" value="60S RIBOSOMAL PROTEIN L35A"/>
    <property type="match status" value="1"/>
</dbReference>
<evidence type="ECO:0000256" key="3">
    <source>
        <dbReference type="ARBA" id="ARBA00023274"/>
    </source>
</evidence>
<evidence type="ECO:0000256" key="1">
    <source>
        <dbReference type="ARBA" id="ARBA00009269"/>
    </source>
</evidence>
<evidence type="ECO:0000313" key="6">
    <source>
        <dbReference type="EMBL" id="CAG9534145.1"/>
    </source>
</evidence>
<evidence type="ECO:0000256" key="5">
    <source>
        <dbReference type="ARBA" id="ARBA00035530"/>
    </source>
</evidence>
<comment type="caution">
    <text evidence="6">The sequence shown here is derived from an EMBL/GenBank/DDBJ whole genome shotgun (WGS) entry which is preliminary data.</text>
</comment>
<keyword evidence="7" id="KW-1185">Reference proteome</keyword>
<accession>A0A8J2M2K8</accession>
<comment type="similarity">
    <text evidence="1">Belongs to the eukaryotic ribosomal protein eL33 family.</text>
</comment>
<dbReference type="AlphaFoldDB" id="A0A8J2M2K8"/>
<dbReference type="FunFam" id="2.40.10.190:FF:000001">
    <property type="entry name" value="60S ribosomal protein L35a"/>
    <property type="match status" value="1"/>
</dbReference>
<evidence type="ECO:0000313" key="7">
    <source>
        <dbReference type="Proteomes" id="UP000746747"/>
    </source>
</evidence>
<dbReference type="InterPro" id="IPR038661">
    <property type="entry name" value="Ribosomal_eL33_sf"/>
</dbReference>
<dbReference type="GO" id="GO:0006412">
    <property type="term" value="P:translation"/>
    <property type="evidence" value="ECO:0007669"/>
    <property type="project" value="InterPro"/>
</dbReference>
<dbReference type="InterPro" id="IPR009000">
    <property type="entry name" value="Transl_B-barrel_sf"/>
</dbReference>
<dbReference type="EMBL" id="CAKAEH010001292">
    <property type="protein sequence ID" value="CAG9534145.1"/>
    <property type="molecule type" value="Genomic_DNA"/>
</dbReference>
<evidence type="ECO:0000256" key="4">
    <source>
        <dbReference type="ARBA" id="ARBA00035228"/>
    </source>
</evidence>
<dbReference type="Pfam" id="PF01247">
    <property type="entry name" value="Ribosomal_L35Ae"/>
    <property type="match status" value="1"/>
</dbReference>
<dbReference type="GO" id="GO:0005840">
    <property type="term" value="C:ribosome"/>
    <property type="evidence" value="ECO:0007669"/>
    <property type="project" value="UniProtKB-KW"/>
</dbReference>
<dbReference type="GO" id="GO:0003735">
    <property type="term" value="F:structural constituent of ribosome"/>
    <property type="evidence" value="ECO:0007669"/>
    <property type="project" value="InterPro"/>
</dbReference>
<evidence type="ECO:0000256" key="2">
    <source>
        <dbReference type="ARBA" id="ARBA00022980"/>
    </source>
</evidence>
<keyword evidence="3" id="KW-0687">Ribonucleoprotein</keyword>
<proteinExistence type="inferred from homology"/>
<dbReference type="Gene3D" id="2.40.10.190">
    <property type="entry name" value="translation elongation factor selb, chain A, domain 4"/>
    <property type="match status" value="1"/>
</dbReference>